<reference evidence="1 2" key="1">
    <citation type="submission" date="2015-06" db="EMBL/GenBank/DDBJ databases">
        <title>Draft genome of the moderately acidophilic sulfate reducer Candidatus Desulfosporosinus acididurans strain M1.</title>
        <authorList>
            <person name="Poehlein A."/>
            <person name="Petzsch P."/>
            <person name="Johnson B.D."/>
            <person name="Schloemann M."/>
            <person name="Daniel R."/>
            <person name="Muehling M."/>
        </authorList>
    </citation>
    <scope>NUCLEOTIDE SEQUENCE [LARGE SCALE GENOMIC DNA]</scope>
    <source>
        <strain evidence="1 2">M1</strain>
    </source>
</reference>
<comment type="caution">
    <text evidence="1">The sequence shown here is derived from an EMBL/GenBank/DDBJ whole genome shotgun (WGS) entry which is preliminary data.</text>
</comment>
<dbReference type="PATRIC" id="fig|476652.3.peg.4587"/>
<gene>
    <name evidence="1" type="ORF">DEAC_c43250</name>
</gene>
<dbReference type="AlphaFoldDB" id="A0A0J1FK01"/>
<protein>
    <submittedName>
        <fullName evidence="1">Uncharacterized protein</fullName>
    </submittedName>
</protein>
<organism evidence="1 2">
    <name type="scientific">Desulfosporosinus acididurans</name>
    <dbReference type="NCBI Taxonomy" id="476652"/>
    <lineage>
        <taxon>Bacteria</taxon>
        <taxon>Bacillati</taxon>
        <taxon>Bacillota</taxon>
        <taxon>Clostridia</taxon>
        <taxon>Eubacteriales</taxon>
        <taxon>Desulfitobacteriaceae</taxon>
        <taxon>Desulfosporosinus</taxon>
    </lineage>
</organism>
<dbReference type="RefSeq" id="WP_053006560.1">
    <property type="nucleotide sequence ID" value="NZ_LDZY01000027.1"/>
</dbReference>
<dbReference type="STRING" id="476652.DEAC_c43250"/>
<sequence>MDDLSEEELKQIENVDDTMLHYEFEALMDFQIFDAPPDKTTEPDFSLRDFIDVERKFLEIFNRLIKMI</sequence>
<evidence type="ECO:0000313" key="2">
    <source>
        <dbReference type="Proteomes" id="UP000036356"/>
    </source>
</evidence>
<dbReference type="Proteomes" id="UP000036356">
    <property type="component" value="Unassembled WGS sequence"/>
</dbReference>
<proteinExistence type="predicted"/>
<accession>A0A0J1FK01</accession>
<dbReference type="EMBL" id="LDZY01000027">
    <property type="protein sequence ID" value="KLU63757.1"/>
    <property type="molecule type" value="Genomic_DNA"/>
</dbReference>
<name>A0A0J1FK01_9FIRM</name>
<keyword evidence="2" id="KW-1185">Reference proteome</keyword>
<evidence type="ECO:0000313" key="1">
    <source>
        <dbReference type="EMBL" id="KLU63757.1"/>
    </source>
</evidence>